<dbReference type="SUPFAM" id="SSF47986">
    <property type="entry name" value="DEATH domain"/>
    <property type="match status" value="1"/>
</dbReference>
<feature type="compositionally biased region" description="Basic and acidic residues" evidence="1">
    <location>
        <begin position="175"/>
        <end position="189"/>
    </location>
</feature>
<dbReference type="GO" id="GO:0042981">
    <property type="term" value="P:regulation of apoptotic process"/>
    <property type="evidence" value="ECO:0007669"/>
    <property type="project" value="InterPro"/>
</dbReference>
<feature type="compositionally biased region" description="Basic and acidic residues" evidence="1">
    <location>
        <begin position="132"/>
        <end position="151"/>
    </location>
</feature>
<dbReference type="InterPro" id="IPR011029">
    <property type="entry name" value="DEATH-like_dom_sf"/>
</dbReference>
<feature type="compositionally biased region" description="Basic and acidic residues" evidence="1">
    <location>
        <begin position="273"/>
        <end position="289"/>
    </location>
</feature>
<accession>A0A226DBH0</accession>
<reference evidence="3 4" key="1">
    <citation type="submission" date="2015-12" db="EMBL/GenBank/DDBJ databases">
        <title>The genome of Folsomia candida.</title>
        <authorList>
            <person name="Faddeeva A."/>
            <person name="Derks M.F."/>
            <person name="Anvar Y."/>
            <person name="Smit S."/>
            <person name="Van Straalen N."/>
            <person name="Roelofs D."/>
        </authorList>
    </citation>
    <scope>NUCLEOTIDE SEQUENCE [LARGE SCALE GENOMIC DNA]</scope>
    <source>
        <strain evidence="3 4">VU population</strain>
        <tissue evidence="3">Whole body</tissue>
    </source>
</reference>
<protein>
    <recommendedName>
        <fullName evidence="2">CARD domain-containing protein</fullName>
    </recommendedName>
</protein>
<comment type="caution">
    <text evidence="3">The sequence shown here is derived from an EMBL/GenBank/DDBJ whole genome shotgun (WGS) entry which is preliminary data.</text>
</comment>
<dbReference type="Pfam" id="PF00619">
    <property type="entry name" value="CARD"/>
    <property type="match status" value="1"/>
</dbReference>
<keyword evidence="4" id="KW-1185">Reference proteome</keyword>
<proteinExistence type="predicted"/>
<feature type="compositionally biased region" description="Pro residues" evidence="1">
    <location>
        <begin position="227"/>
        <end position="241"/>
    </location>
</feature>
<feature type="compositionally biased region" description="Acidic residues" evidence="1">
    <location>
        <begin position="197"/>
        <end position="207"/>
    </location>
</feature>
<feature type="region of interest" description="Disordered" evidence="1">
    <location>
        <begin position="82"/>
        <end position="303"/>
    </location>
</feature>
<evidence type="ECO:0000256" key="1">
    <source>
        <dbReference type="SAM" id="MobiDB-lite"/>
    </source>
</evidence>
<evidence type="ECO:0000313" key="3">
    <source>
        <dbReference type="EMBL" id="OXA42895.1"/>
    </source>
</evidence>
<dbReference type="PROSITE" id="PS50209">
    <property type="entry name" value="CARD"/>
    <property type="match status" value="1"/>
</dbReference>
<dbReference type="InterPro" id="IPR001315">
    <property type="entry name" value="CARD"/>
</dbReference>
<sequence>MGESDEKKKISENMMELVDLITNLDDVVKYLRERDVLTEEEEREVAAQDAPFNKKSHLIWLIKQKEDDQAVTHFTAAVRATGNDVAADKLDSSPSSPSNHIEADVTVVESHPPPAPQPDQEGMALAVEIEQEFDRIQSGMDKEKEEEHETEVGNPNSDQEQGHLQDNEEGVEGQGQHEGHEDQESDVRVEITAPTESEPEAEEEDAVVVENGDEKHDEIEEEGSSPSSPPPVESSPPPPESPKPHKQVTFGGEVTEEREEFVLHGDKDDDTSGGDRKSIVAMNREKFEKPSSPNGESAPKVKYSFGKKGGVAAGAPKEEEPKESTVKNLRNFFQKLGSIDAEEGSVLKRGGVRQGGSQNRRTMI</sequence>
<dbReference type="Gene3D" id="1.10.533.10">
    <property type="entry name" value="Death Domain, Fas"/>
    <property type="match status" value="1"/>
</dbReference>
<dbReference type="AlphaFoldDB" id="A0A226DBH0"/>
<name>A0A226DBH0_FOLCA</name>
<evidence type="ECO:0000313" key="4">
    <source>
        <dbReference type="Proteomes" id="UP000198287"/>
    </source>
</evidence>
<dbReference type="EMBL" id="LNIX01000024">
    <property type="protein sequence ID" value="OXA42895.1"/>
    <property type="molecule type" value="Genomic_DNA"/>
</dbReference>
<dbReference type="CDD" id="cd01671">
    <property type="entry name" value="CARD"/>
    <property type="match status" value="1"/>
</dbReference>
<organism evidence="3 4">
    <name type="scientific">Folsomia candida</name>
    <name type="common">Springtail</name>
    <dbReference type="NCBI Taxonomy" id="158441"/>
    <lineage>
        <taxon>Eukaryota</taxon>
        <taxon>Metazoa</taxon>
        <taxon>Ecdysozoa</taxon>
        <taxon>Arthropoda</taxon>
        <taxon>Hexapoda</taxon>
        <taxon>Collembola</taxon>
        <taxon>Entomobryomorpha</taxon>
        <taxon>Isotomoidea</taxon>
        <taxon>Isotomidae</taxon>
        <taxon>Proisotominae</taxon>
        <taxon>Folsomia</taxon>
    </lineage>
</organism>
<evidence type="ECO:0000259" key="2">
    <source>
        <dbReference type="PROSITE" id="PS50209"/>
    </source>
</evidence>
<gene>
    <name evidence="3" type="ORF">Fcan01_22330</name>
</gene>
<feature type="domain" description="CARD" evidence="2">
    <location>
        <begin position="2"/>
        <end position="93"/>
    </location>
</feature>
<dbReference type="Proteomes" id="UP000198287">
    <property type="component" value="Unassembled WGS sequence"/>
</dbReference>